<proteinExistence type="predicted"/>
<feature type="compositionally biased region" description="Polar residues" evidence="1">
    <location>
        <begin position="8"/>
        <end position="21"/>
    </location>
</feature>
<dbReference type="AlphaFoldDB" id="A0AAE0C845"/>
<dbReference type="Proteomes" id="UP001190700">
    <property type="component" value="Unassembled WGS sequence"/>
</dbReference>
<organism evidence="2 3">
    <name type="scientific">Cymbomonas tetramitiformis</name>
    <dbReference type="NCBI Taxonomy" id="36881"/>
    <lineage>
        <taxon>Eukaryota</taxon>
        <taxon>Viridiplantae</taxon>
        <taxon>Chlorophyta</taxon>
        <taxon>Pyramimonadophyceae</taxon>
        <taxon>Pyramimonadales</taxon>
        <taxon>Pyramimonadaceae</taxon>
        <taxon>Cymbomonas</taxon>
    </lineage>
</organism>
<accession>A0AAE0C845</accession>
<feature type="region of interest" description="Disordered" evidence="1">
    <location>
        <begin position="1"/>
        <end position="26"/>
    </location>
</feature>
<gene>
    <name evidence="2" type="ORF">CYMTET_41051</name>
</gene>
<feature type="region of interest" description="Disordered" evidence="1">
    <location>
        <begin position="46"/>
        <end position="67"/>
    </location>
</feature>
<evidence type="ECO:0000256" key="1">
    <source>
        <dbReference type="SAM" id="MobiDB-lite"/>
    </source>
</evidence>
<keyword evidence="3" id="KW-1185">Reference proteome</keyword>
<sequence>MVGGAQTGGSETTVDSESSDVSLCEKGVGDGPMILGVRSVHSQSTVEHFENDNFPESAFAEGEERDDEYTAEEWAAGEAGAYDSHEYGGASKEFAEHFDEYVDDEYYSDDY</sequence>
<evidence type="ECO:0000313" key="2">
    <source>
        <dbReference type="EMBL" id="KAK3249498.1"/>
    </source>
</evidence>
<comment type="caution">
    <text evidence="2">The sequence shown here is derived from an EMBL/GenBank/DDBJ whole genome shotgun (WGS) entry which is preliminary data.</text>
</comment>
<dbReference type="EMBL" id="LGRX02027276">
    <property type="protein sequence ID" value="KAK3249498.1"/>
    <property type="molecule type" value="Genomic_DNA"/>
</dbReference>
<name>A0AAE0C845_9CHLO</name>
<protein>
    <submittedName>
        <fullName evidence="2">Uncharacterized protein</fullName>
    </submittedName>
</protein>
<evidence type="ECO:0000313" key="3">
    <source>
        <dbReference type="Proteomes" id="UP001190700"/>
    </source>
</evidence>
<reference evidence="2 3" key="1">
    <citation type="journal article" date="2015" name="Genome Biol. Evol.">
        <title>Comparative Genomics of a Bacterivorous Green Alga Reveals Evolutionary Causalities and Consequences of Phago-Mixotrophic Mode of Nutrition.</title>
        <authorList>
            <person name="Burns J.A."/>
            <person name="Paasch A."/>
            <person name="Narechania A."/>
            <person name="Kim E."/>
        </authorList>
    </citation>
    <scope>NUCLEOTIDE SEQUENCE [LARGE SCALE GENOMIC DNA]</scope>
    <source>
        <strain evidence="2 3">PLY_AMNH</strain>
    </source>
</reference>